<dbReference type="InterPro" id="IPR036388">
    <property type="entry name" value="WH-like_DNA-bd_sf"/>
</dbReference>
<dbReference type="InterPro" id="IPR036390">
    <property type="entry name" value="WH_DNA-bd_sf"/>
</dbReference>
<dbReference type="PANTHER" id="PTHR33221:SF5">
    <property type="entry name" value="HTH-TYPE TRANSCRIPTIONAL REGULATOR ISCR"/>
    <property type="match status" value="1"/>
</dbReference>
<dbReference type="SUPFAM" id="SSF46785">
    <property type="entry name" value="Winged helix' DNA-binding domain"/>
    <property type="match status" value="1"/>
</dbReference>
<evidence type="ECO:0000313" key="3">
    <source>
        <dbReference type="Proteomes" id="UP000234857"/>
    </source>
</evidence>
<dbReference type="Pfam" id="PF02082">
    <property type="entry name" value="Rrf2"/>
    <property type="match status" value="1"/>
</dbReference>
<dbReference type="GO" id="GO:0003700">
    <property type="term" value="F:DNA-binding transcription factor activity"/>
    <property type="evidence" value="ECO:0007669"/>
    <property type="project" value="TreeGrafter"/>
</dbReference>
<dbReference type="EMBL" id="PKTG01000035">
    <property type="protein sequence ID" value="PLX19295.1"/>
    <property type="molecule type" value="Genomic_DNA"/>
</dbReference>
<sequence length="140" mass="15962">MKISTRARYGMRALIEIAMSNGHPISIKQISKNTNISSRYLEQILRELKKNELLDTIQGIKGGFILKKDPEKLTVKEVVDILEGEDYPVACVVNDSLCENTSMCATGEMWMKVREAMIDVFKNHTIADLMLRQTKLETRD</sequence>
<keyword evidence="1" id="KW-0238">DNA-binding</keyword>
<dbReference type="PROSITE" id="PS51197">
    <property type="entry name" value="HTH_RRF2_2"/>
    <property type="match status" value="1"/>
</dbReference>
<gene>
    <name evidence="2" type="ORF">C0601_02260</name>
</gene>
<organism evidence="2 3">
    <name type="scientific">Muiribacterium halophilum</name>
    <dbReference type="NCBI Taxonomy" id="2053465"/>
    <lineage>
        <taxon>Bacteria</taxon>
        <taxon>Candidatus Muiribacteriota</taxon>
        <taxon>Candidatus Muiribacteriia</taxon>
        <taxon>Candidatus Muiribacteriales</taxon>
        <taxon>Candidatus Muiribacteriaceae</taxon>
        <taxon>Candidatus Muiribacterium</taxon>
    </lineage>
</organism>
<comment type="caution">
    <text evidence="2">The sequence shown here is derived from an EMBL/GenBank/DDBJ whole genome shotgun (WGS) entry which is preliminary data.</text>
</comment>
<evidence type="ECO:0000256" key="1">
    <source>
        <dbReference type="ARBA" id="ARBA00023125"/>
    </source>
</evidence>
<dbReference type="GO" id="GO:0005829">
    <property type="term" value="C:cytosol"/>
    <property type="evidence" value="ECO:0007669"/>
    <property type="project" value="TreeGrafter"/>
</dbReference>
<name>A0A2N5ZKR8_MUIH1</name>
<dbReference type="Gene3D" id="1.10.10.10">
    <property type="entry name" value="Winged helix-like DNA-binding domain superfamily/Winged helix DNA-binding domain"/>
    <property type="match status" value="1"/>
</dbReference>
<reference evidence="2 3" key="1">
    <citation type="submission" date="2017-11" db="EMBL/GenBank/DDBJ databases">
        <title>Genome-resolved metagenomics identifies genetic mobility, metabolic interactions, and unexpected diversity in perchlorate-reducing communities.</title>
        <authorList>
            <person name="Barnum T.P."/>
            <person name="Figueroa I.A."/>
            <person name="Carlstrom C.I."/>
            <person name="Lucas L.N."/>
            <person name="Engelbrektson A.L."/>
            <person name="Coates J.D."/>
        </authorList>
    </citation>
    <scope>NUCLEOTIDE SEQUENCE [LARGE SCALE GENOMIC DNA]</scope>
    <source>
        <strain evidence="2">BM706</strain>
    </source>
</reference>
<dbReference type="GO" id="GO:0003677">
    <property type="term" value="F:DNA binding"/>
    <property type="evidence" value="ECO:0007669"/>
    <property type="project" value="UniProtKB-KW"/>
</dbReference>
<protein>
    <submittedName>
        <fullName evidence="2">Transcriptional regulator</fullName>
    </submittedName>
</protein>
<dbReference type="NCBIfam" id="TIGR00738">
    <property type="entry name" value="rrf2_super"/>
    <property type="match status" value="1"/>
</dbReference>
<dbReference type="InterPro" id="IPR000944">
    <property type="entry name" value="Tscrpt_reg_Rrf2"/>
</dbReference>
<accession>A0A2N5ZKR8</accession>
<dbReference type="PANTHER" id="PTHR33221">
    <property type="entry name" value="WINGED HELIX-TURN-HELIX TRANSCRIPTIONAL REGULATOR, RRF2 FAMILY"/>
    <property type="match status" value="1"/>
</dbReference>
<proteinExistence type="predicted"/>
<dbReference type="AlphaFoldDB" id="A0A2N5ZKR8"/>
<dbReference type="Proteomes" id="UP000234857">
    <property type="component" value="Unassembled WGS sequence"/>
</dbReference>
<evidence type="ECO:0000313" key="2">
    <source>
        <dbReference type="EMBL" id="PLX19295.1"/>
    </source>
</evidence>